<dbReference type="PANTHER" id="PTHR12433">
    <property type="entry name" value="MEDIATOR OF RNA POLYMERASE II TRANSCRIPTION SUBUNIT 25"/>
    <property type="match status" value="1"/>
</dbReference>
<proteinExistence type="inferred from homology"/>
<feature type="compositionally biased region" description="Low complexity" evidence="3">
    <location>
        <begin position="307"/>
        <end position="319"/>
    </location>
</feature>
<evidence type="ECO:0000256" key="3">
    <source>
        <dbReference type="SAM" id="MobiDB-lite"/>
    </source>
</evidence>
<feature type="compositionally biased region" description="Gly residues" evidence="3">
    <location>
        <begin position="422"/>
        <end position="433"/>
    </location>
</feature>
<dbReference type="Proteomes" id="UP001055712">
    <property type="component" value="Unassembled WGS sequence"/>
</dbReference>
<gene>
    <name evidence="5" type="ORF">D9Q98_006197</name>
</gene>
<name>A0A9D4Z145_CHLVU</name>
<evidence type="ECO:0000313" key="6">
    <source>
        <dbReference type="Proteomes" id="UP001055712"/>
    </source>
</evidence>
<dbReference type="GO" id="GO:0016592">
    <property type="term" value="C:mediator complex"/>
    <property type="evidence" value="ECO:0007669"/>
    <property type="project" value="TreeGrafter"/>
</dbReference>
<keyword evidence="6" id="KW-1185">Reference proteome</keyword>
<evidence type="ECO:0000259" key="4">
    <source>
        <dbReference type="Pfam" id="PF11265"/>
    </source>
</evidence>
<feature type="compositionally biased region" description="Low complexity" evidence="3">
    <location>
        <begin position="412"/>
        <end position="421"/>
    </location>
</feature>
<evidence type="ECO:0000256" key="1">
    <source>
        <dbReference type="ARBA" id="ARBA00009102"/>
    </source>
</evidence>
<evidence type="ECO:0000313" key="5">
    <source>
        <dbReference type="EMBL" id="KAI3436786.1"/>
    </source>
</evidence>
<accession>A0A9D4Z145</accession>
<sequence length="578" mass="59206">MASTAPSLRLCLAVECGARMAPLWQALLHGMIEPILAHYGPSLELALVLFGAHPPHSLAAVESSIGWTSDADEQQRLLGDAQFIGGGGSSPVALAEALLEVAALFAIADASPDAAAPQQHCLVCITSDPAVHPVPWPCAEDCDMANLPGLATSAELIRALPRRGIQLGWAGNSFLQSPSLLWHVANLVSEQPLSLSDARLEVLKQHQEGTLQQLFRLAVSVPGGATAVLPTWPLALKVLLRAGAKQLTLSAALAAGSSTHLGAELGGASEGLALAVDSPDARAQLLDEPAAKRARLNNSTAALGSAAAASAGTGMPGTAPLQWTSPGGGGQPTPPHVAGAASPGSFMDIMAAEICTPAMVSPGVDQPSPLGDQMMATMMQQAAPPALPPPAVHQPSVAGLPIPPVHHEQHQQHQQFMHSGGPAAGLGGGPGPASVPLGGGGGEQYALVHTGTVVVDPKVTRGTSLLLGMGQVRALPQQAATLQAMPWPSELRISKNVAVSDAHAFIKSKQGCIHTRLKIAYSSQEGAGFLERQMHLRAAGILSLHANMLAVLLPFQHPGTREVLLRLVLVPTGSSGGG</sequence>
<dbReference type="AlphaFoldDB" id="A0A9D4Z145"/>
<feature type="region of interest" description="Disordered" evidence="3">
    <location>
        <begin position="307"/>
        <end position="342"/>
    </location>
</feature>
<protein>
    <recommendedName>
        <fullName evidence="2">Mediator of RNA polymerase II transcription subunit 25</fullName>
    </recommendedName>
</protein>
<dbReference type="InterPro" id="IPR021419">
    <property type="entry name" value="Mediator_Med25_VWA"/>
</dbReference>
<feature type="region of interest" description="Disordered" evidence="3">
    <location>
        <begin position="407"/>
        <end position="433"/>
    </location>
</feature>
<comment type="similarity">
    <text evidence="1">Belongs to the Mediator complex subunit 25 family.</text>
</comment>
<dbReference type="Pfam" id="PF11265">
    <property type="entry name" value="Med25_VWA"/>
    <property type="match status" value="1"/>
</dbReference>
<reference evidence="5" key="1">
    <citation type="journal article" date="2019" name="Plant J.">
        <title>Chlorella vulgaris genome assembly and annotation reveals the molecular basis for metabolic acclimation to high light conditions.</title>
        <authorList>
            <person name="Cecchin M."/>
            <person name="Marcolungo L."/>
            <person name="Rossato M."/>
            <person name="Girolomoni L."/>
            <person name="Cosentino E."/>
            <person name="Cuine S."/>
            <person name="Li-Beisson Y."/>
            <person name="Delledonne M."/>
            <person name="Ballottari M."/>
        </authorList>
    </citation>
    <scope>NUCLEOTIDE SEQUENCE</scope>
    <source>
        <strain evidence="5">211/11P</strain>
    </source>
</reference>
<dbReference type="PANTHER" id="PTHR12433:SF11">
    <property type="entry name" value="MEDIATOR OF RNA POLYMERASE II TRANSCRIPTION SUBUNIT 25"/>
    <property type="match status" value="1"/>
</dbReference>
<dbReference type="OrthoDB" id="513012at2759"/>
<dbReference type="GO" id="GO:0005667">
    <property type="term" value="C:transcription regulator complex"/>
    <property type="evidence" value="ECO:0007669"/>
    <property type="project" value="TreeGrafter"/>
</dbReference>
<dbReference type="GO" id="GO:0045944">
    <property type="term" value="P:positive regulation of transcription by RNA polymerase II"/>
    <property type="evidence" value="ECO:0007669"/>
    <property type="project" value="TreeGrafter"/>
</dbReference>
<evidence type="ECO:0000256" key="2">
    <source>
        <dbReference type="ARBA" id="ARBA00019694"/>
    </source>
</evidence>
<dbReference type="EMBL" id="SIDB01000002">
    <property type="protein sequence ID" value="KAI3436786.1"/>
    <property type="molecule type" value="Genomic_DNA"/>
</dbReference>
<organism evidence="5 6">
    <name type="scientific">Chlorella vulgaris</name>
    <name type="common">Green alga</name>
    <dbReference type="NCBI Taxonomy" id="3077"/>
    <lineage>
        <taxon>Eukaryota</taxon>
        <taxon>Viridiplantae</taxon>
        <taxon>Chlorophyta</taxon>
        <taxon>core chlorophytes</taxon>
        <taxon>Trebouxiophyceae</taxon>
        <taxon>Chlorellales</taxon>
        <taxon>Chlorellaceae</taxon>
        <taxon>Chlorella clade</taxon>
        <taxon>Chlorella</taxon>
    </lineage>
</organism>
<reference evidence="5" key="2">
    <citation type="submission" date="2020-11" db="EMBL/GenBank/DDBJ databases">
        <authorList>
            <person name="Cecchin M."/>
            <person name="Marcolungo L."/>
            <person name="Rossato M."/>
            <person name="Girolomoni L."/>
            <person name="Cosentino E."/>
            <person name="Cuine S."/>
            <person name="Li-Beisson Y."/>
            <person name="Delledonne M."/>
            <person name="Ballottari M."/>
        </authorList>
    </citation>
    <scope>NUCLEOTIDE SEQUENCE</scope>
    <source>
        <strain evidence="5">211/11P</strain>
        <tissue evidence="5">Whole cell</tissue>
    </source>
</reference>
<comment type="caution">
    <text evidence="5">The sequence shown here is derived from an EMBL/GenBank/DDBJ whole genome shotgun (WGS) entry which is preliminary data.</text>
</comment>
<feature type="domain" description="Mediator of RNA polymerase II transcription subunit 25 von Willebrand factor type A" evidence="4">
    <location>
        <begin position="42"/>
        <end position="167"/>
    </location>
</feature>